<dbReference type="InterPro" id="IPR051544">
    <property type="entry name" value="TPS_OM_transporter"/>
</dbReference>
<dbReference type="Gene3D" id="2.40.160.50">
    <property type="entry name" value="membrane protein fhac: a member of the omp85/tpsb transporter family"/>
    <property type="match status" value="1"/>
</dbReference>
<accession>A0ABX8Z124</accession>
<dbReference type="EMBL" id="CP075585">
    <property type="protein sequence ID" value="QZA59367.1"/>
    <property type="molecule type" value="Genomic_DNA"/>
</dbReference>
<reference evidence="2 3" key="2">
    <citation type="submission" date="2021-05" db="EMBL/GenBank/DDBJ databases">
        <title>Ecology and evolution of chlamydial symbionts of arthropods.</title>
        <authorList>
            <person name="Halter T."/>
            <person name="Sixt B.S."/>
            <person name="Toenshoff E.R."/>
            <person name="Koestlbacher S."/>
            <person name="Schulz F."/>
            <person name="Kostanjsek R."/>
            <person name="Collingro A."/>
            <person name="Hendrickx F."/>
            <person name="Horn M."/>
        </authorList>
    </citation>
    <scope>NUCLEOTIDE SEQUENCE [LARGE SCALE GENOMIC DNA]</scope>
    <source>
        <strain evidence="2 3">15C</strain>
    </source>
</reference>
<name>A0ABX8Z124_9BACT</name>
<evidence type="ECO:0000259" key="1">
    <source>
        <dbReference type="Pfam" id="PF03865"/>
    </source>
</evidence>
<organism evidence="2 3">
    <name type="scientific">Candidatus Rhabdochlamydia porcellionis</name>
    <dbReference type="NCBI Taxonomy" id="225148"/>
    <lineage>
        <taxon>Bacteria</taxon>
        <taxon>Pseudomonadati</taxon>
        <taxon>Chlamydiota</taxon>
        <taxon>Chlamydiia</taxon>
        <taxon>Parachlamydiales</taxon>
        <taxon>Candidatus Rhabdochlamydiaceae</taxon>
        <taxon>Candidatus Rhabdochlamydia</taxon>
    </lineage>
</organism>
<reference evidence="2 3" key="1">
    <citation type="submission" date="2020-01" db="EMBL/GenBank/DDBJ databases">
        <authorList>
            <person name="Sixt B."/>
            <person name="Schulz F."/>
            <person name="Kostanjsek R."/>
            <person name="Koestlbacher S."/>
            <person name="Collingro A."/>
            <person name="Toenshoff E."/>
            <person name="Horn M."/>
        </authorList>
    </citation>
    <scope>NUCLEOTIDE SEQUENCE [LARGE SCALE GENOMIC DNA]</scope>
    <source>
        <strain evidence="2 3">15C</strain>
    </source>
</reference>
<keyword evidence="3" id="KW-1185">Reference proteome</keyword>
<evidence type="ECO:0000313" key="2">
    <source>
        <dbReference type="EMBL" id="QZA59367.1"/>
    </source>
</evidence>
<evidence type="ECO:0000313" key="3">
    <source>
        <dbReference type="Proteomes" id="UP000822862"/>
    </source>
</evidence>
<dbReference type="InterPro" id="IPR005565">
    <property type="entry name" value="Hemolysn_activator_HlyB_C"/>
</dbReference>
<protein>
    <submittedName>
        <fullName evidence="2">Hemolysin secretion/activation protein ShlB/FhaC/HecB</fullName>
    </submittedName>
</protein>
<dbReference type="PANTHER" id="PTHR34597:SF3">
    <property type="entry name" value="OUTER MEMBRANE TRANSPORTER CDIB"/>
    <property type="match status" value="1"/>
</dbReference>
<feature type="domain" description="Haemolysin activator HlyB C-terminal" evidence="1">
    <location>
        <begin position="229"/>
        <end position="544"/>
    </location>
</feature>
<proteinExistence type="predicted"/>
<dbReference type="Proteomes" id="UP000822862">
    <property type="component" value="Chromosome"/>
</dbReference>
<dbReference type="Pfam" id="PF03865">
    <property type="entry name" value="ShlB"/>
    <property type="match status" value="1"/>
</dbReference>
<gene>
    <name evidence="2" type="ORF">RHAB15C_0001253</name>
</gene>
<dbReference type="PANTHER" id="PTHR34597">
    <property type="entry name" value="SLR1661 PROTEIN"/>
    <property type="match status" value="1"/>
</dbReference>
<sequence>MIYLFSIFLLSYPFLIFADKVTSKPMILDSLPQQVGNSDFNLVKENFSMEEELLQFEHTSNQEGLEKKQVCIKAIVLVSHRDQVHRSARLLKPDIEGVQIKLNSSECLDDLVNSLSIYLRQPLDKEILCEIEQTIFSYYYGIHYPFVLIEFPKQDVTNGILHVVVCESTLGEICVESNAGYAVNKIMDYIRLCPGERINESILFNDVAWLNRNPFRQIDIVYQPGHEEGTTNILLQANARRRFRLYGGVDNTGVKTIQRERFFTGFNLTNYQQMLTYQYTSSFNTRRFQAHTLQYTLPCAWRNVLNVYGGYAKVRPNLSLPVTRNDGWSMQASLRYVIPFKTYSHLTHEMSLGGDFKRTNNTVEFSDNSPVIASNVNLTQVTLEYKGAYSSNCNRIDYQIQGFCSPGKWLADQTDALYSQLRPNAKNHWIYGRLNCTASQKLPKNFYISVGFSGQLSNQNLLPSEQFYIGGFDTVRGYDERELNTDTGLFVRTELYAPAFRFFARCYDKLELLAFFDYGYANNHTPIPPEGKSSHLMSVGPGLRYAFSTYLAVRLDYGIQLYHKNFFGSNHQRVHFGVIASY</sequence>